<proteinExistence type="predicted"/>
<evidence type="ECO:0000256" key="1">
    <source>
        <dbReference type="SAM" id="MobiDB-lite"/>
    </source>
</evidence>
<organism evidence="2 3">
    <name type="scientific">Diplodia seriata</name>
    <dbReference type="NCBI Taxonomy" id="420778"/>
    <lineage>
        <taxon>Eukaryota</taxon>
        <taxon>Fungi</taxon>
        <taxon>Dikarya</taxon>
        <taxon>Ascomycota</taxon>
        <taxon>Pezizomycotina</taxon>
        <taxon>Dothideomycetes</taxon>
        <taxon>Dothideomycetes incertae sedis</taxon>
        <taxon>Botryosphaeriales</taxon>
        <taxon>Botryosphaeriaceae</taxon>
        <taxon>Diplodia</taxon>
    </lineage>
</organism>
<name>A0ABR3CK70_9PEZI</name>
<protein>
    <submittedName>
        <fullName evidence="2">Uncharacterized protein</fullName>
    </submittedName>
</protein>
<accession>A0ABR3CK70</accession>
<keyword evidence="3" id="KW-1185">Reference proteome</keyword>
<reference evidence="2 3" key="1">
    <citation type="submission" date="2024-02" db="EMBL/GenBank/DDBJ databases">
        <title>De novo assembly and annotation of 12 fungi associated with fruit tree decline syndrome in Ontario, Canada.</title>
        <authorList>
            <person name="Sulman M."/>
            <person name="Ellouze W."/>
            <person name="Ilyukhin E."/>
        </authorList>
    </citation>
    <scope>NUCLEOTIDE SEQUENCE [LARGE SCALE GENOMIC DNA]</scope>
    <source>
        <strain evidence="2 3">FDS-637</strain>
    </source>
</reference>
<feature type="compositionally biased region" description="Polar residues" evidence="1">
    <location>
        <begin position="32"/>
        <end position="60"/>
    </location>
</feature>
<dbReference type="EMBL" id="JAJVCZ030000004">
    <property type="protein sequence ID" value="KAL0260671.1"/>
    <property type="molecule type" value="Genomic_DNA"/>
</dbReference>
<dbReference type="GeneID" id="92008446"/>
<comment type="caution">
    <text evidence="2">The sequence shown here is derived from an EMBL/GenBank/DDBJ whole genome shotgun (WGS) entry which is preliminary data.</text>
</comment>
<evidence type="ECO:0000313" key="2">
    <source>
        <dbReference type="EMBL" id="KAL0260671.1"/>
    </source>
</evidence>
<evidence type="ECO:0000313" key="3">
    <source>
        <dbReference type="Proteomes" id="UP001430584"/>
    </source>
</evidence>
<dbReference type="Proteomes" id="UP001430584">
    <property type="component" value="Unassembled WGS sequence"/>
</dbReference>
<sequence>MSDQDKLDECIAFIDALDKELSDDGIMDERLSSSPERVTRTTNQVSRNTPTKATPANQQPPTKPTKGRQAQQWSVERVIQELQFHTKAFDFPYAVLPPDTQQAVKDWLTELVPADDAKREAKATSFVAGKTLASYCLYANIVVNAKSEWTNEEGQEIACWECGAKNAMCIIMTPEKTLLALPHVNPTGQEWMKTSTWLGRG</sequence>
<feature type="region of interest" description="Disordered" evidence="1">
    <location>
        <begin position="24"/>
        <end position="72"/>
    </location>
</feature>
<dbReference type="RefSeq" id="XP_066633700.1">
    <property type="nucleotide sequence ID" value="XM_066775819.1"/>
</dbReference>
<gene>
    <name evidence="2" type="ORF">SLS55_004361</name>
</gene>